<comment type="caution">
    <text evidence="2">The sequence shown here is derived from an EMBL/GenBank/DDBJ whole genome shotgun (WGS) entry which is preliminary data.</text>
</comment>
<sequence>MYSYDVAAPSRPSASYASTAAASAARSIPSMRPSYDAEHPSSATPIYDALYSEYRRLFRALPGDRTGEEHMRFTGFAVREPRESVELRESRDLRGTRDALPYPQQQTFQTYPGQSHGVPQFMPAQAQPSAGASGNGQGWIAAGYLGGSGQSSPATGQTSAAGSPTAPAGSGGRHRSMLSLPPGRGE</sequence>
<dbReference type="EMBL" id="JAMZDX010000001">
    <property type="protein sequence ID" value="MCP2308221.1"/>
    <property type="molecule type" value="Genomic_DNA"/>
</dbReference>
<reference evidence="2 3" key="1">
    <citation type="submission" date="2022-06" db="EMBL/GenBank/DDBJ databases">
        <title>Sequencing the genomes of 1000 actinobacteria strains.</title>
        <authorList>
            <person name="Klenk H.-P."/>
        </authorList>
    </citation>
    <scope>NUCLEOTIDE SEQUENCE [LARGE SCALE GENOMIC DNA]</scope>
    <source>
        <strain evidence="2 3">DSM 41656</strain>
    </source>
</reference>
<name>A0ABT1ITI6_9ACTN</name>
<dbReference type="RefSeq" id="WP_253794821.1">
    <property type="nucleotide sequence ID" value="NZ_BAAAUB010000005.1"/>
</dbReference>
<evidence type="ECO:0000256" key="1">
    <source>
        <dbReference type="SAM" id="MobiDB-lite"/>
    </source>
</evidence>
<proteinExistence type="predicted"/>
<evidence type="ECO:0000313" key="3">
    <source>
        <dbReference type="Proteomes" id="UP001206483"/>
    </source>
</evidence>
<feature type="compositionally biased region" description="Basic and acidic residues" evidence="1">
    <location>
        <begin position="82"/>
        <end position="97"/>
    </location>
</feature>
<feature type="compositionally biased region" description="Low complexity" evidence="1">
    <location>
        <begin position="101"/>
        <end position="114"/>
    </location>
</feature>
<evidence type="ECO:0000313" key="2">
    <source>
        <dbReference type="EMBL" id="MCP2308221.1"/>
    </source>
</evidence>
<gene>
    <name evidence="2" type="ORF">FHR36_001313</name>
</gene>
<feature type="region of interest" description="Disordered" evidence="1">
    <location>
        <begin position="82"/>
        <end position="186"/>
    </location>
</feature>
<accession>A0ABT1ITI6</accession>
<keyword evidence="3" id="KW-1185">Reference proteome</keyword>
<dbReference type="Proteomes" id="UP001206483">
    <property type="component" value="Unassembled WGS sequence"/>
</dbReference>
<organism evidence="2 3">
    <name type="scientific">Kitasatospora paracochleata</name>
    <dbReference type="NCBI Taxonomy" id="58354"/>
    <lineage>
        <taxon>Bacteria</taxon>
        <taxon>Bacillati</taxon>
        <taxon>Actinomycetota</taxon>
        <taxon>Actinomycetes</taxon>
        <taxon>Kitasatosporales</taxon>
        <taxon>Streptomycetaceae</taxon>
        <taxon>Kitasatospora</taxon>
    </lineage>
</organism>
<feature type="compositionally biased region" description="Low complexity" evidence="1">
    <location>
        <begin position="158"/>
        <end position="168"/>
    </location>
</feature>
<protein>
    <submittedName>
        <fullName evidence="2">Uncharacterized protein</fullName>
    </submittedName>
</protein>